<accession>A0A1F7UJQ7</accession>
<dbReference type="Proteomes" id="UP000176598">
    <property type="component" value="Unassembled WGS sequence"/>
</dbReference>
<feature type="binding site" evidence="2">
    <location>
        <position position="66"/>
    </location>
    <ligand>
        <name>substrate</name>
    </ligand>
</feature>
<feature type="active site" description="O-isoaspartyl threonine intermediate" evidence="1">
    <location>
        <position position="16"/>
    </location>
</feature>
<dbReference type="SUPFAM" id="SSF53774">
    <property type="entry name" value="Glutaminase/Asparaginase"/>
    <property type="match status" value="1"/>
</dbReference>
<dbReference type="PROSITE" id="PS51732">
    <property type="entry name" value="ASN_GLN_ASE_3"/>
    <property type="match status" value="1"/>
</dbReference>
<dbReference type="InterPro" id="IPR027474">
    <property type="entry name" value="L-asparaginase_N"/>
</dbReference>
<dbReference type="Gene3D" id="3.40.50.40">
    <property type="match status" value="1"/>
</dbReference>
<dbReference type="InterPro" id="IPR036152">
    <property type="entry name" value="Asp/glu_Ase-like_sf"/>
</dbReference>
<dbReference type="PRINTS" id="PR00139">
    <property type="entry name" value="ASNGLNASE"/>
</dbReference>
<evidence type="ECO:0000313" key="5">
    <source>
        <dbReference type="EMBL" id="OGL78510.1"/>
    </source>
</evidence>
<dbReference type="Pfam" id="PF17763">
    <property type="entry name" value="Asparaginase_C"/>
    <property type="match status" value="1"/>
</dbReference>
<comment type="caution">
    <text evidence="5">The sequence shown here is derived from an EMBL/GenBank/DDBJ whole genome shotgun (WGS) entry which is preliminary data.</text>
</comment>
<dbReference type="SFLD" id="SFLDS00057">
    <property type="entry name" value="Glutaminase/Asparaginase"/>
    <property type="match status" value="1"/>
</dbReference>
<evidence type="ECO:0008006" key="7">
    <source>
        <dbReference type="Google" id="ProtNLM"/>
    </source>
</evidence>
<dbReference type="EMBL" id="MGEG01000033">
    <property type="protein sequence ID" value="OGL78510.1"/>
    <property type="molecule type" value="Genomic_DNA"/>
</dbReference>
<dbReference type="InterPro" id="IPR006034">
    <property type="entry name" value="Asparaginase/glutaminase-like"/>
</dbReference>
<dbReference type="PIRSF" id="PIRSF500176">
    <property type="entry name" value="L_ASNase"/>
    <property type="match status" value="1"/>
</dbReference>
<dbReference type="SMART" id="SM00870">
    <property type="entry name" value="Asparaginase"/>
    <property type="match status" value="1"/>
</dbReference>
<dbReference type="Gene3D" id="3.40.50.1170">
    <property type="entry name" value="L-asparaginase, N-terminal domain"/>
    <property type="match status" value="1"/>
</dbReference>
<dbReference type="PIRSF" id="PIRSF001220">
    <property type="entry name" value="L-ASNase_gatD"/>
    <property type="match status" value="1"/>
</dbReference>
<feature type="domain" description="Asparaginase/glutaminase C-terminal" evidence="4">
    <location>
        <begin position="235"/>
        <end position="342"/>
    </location>
</feature>
<gene>
    <name evidence="5" type="ORF">A3F28_00805</name>
</gene>
<evidence type="ECO:0000313" key="6">
    <source>
        <dbReference type="Proteomes" id="UP000176598"/>
    </source>
</evidence>
<feature type="binding site" evidence="2">
    <location>
        <begin position="99"/>
        <end position="100"/>
    </location>
    <ligand>
        <name>substrate</name>
    </ligand>
</feature>
<feature type="domain" description="L-asparaginase N-terminal" evidence="3">
    <location>
        <begin position="7"/>
        <end position="211"/>
    </location>
</feature>
<dbReference type="PANTHER" id="PTHR11707">
    <property type="entry name" value="L-ASPARAGINASE"/>
    <property type="match status" value="1"/>
</dbReference>
<dbReference type="PANTHER" id="PTHR11707:SF28">
    <property type="entry name" value="60 KDA LYSOPHOSPHOLIPASE"/>
    <property type="match status" value="1"/>
</dbReference>
<dbReference type="InterPro" id="IPR027473">
    <property type="entry name" value="L-asparaginase_C"/>
</dbReference>
<name>A0A1F7UJQ7_9BACT</name>
<dbReference type="InterPro" id="IPR037152">
    <property type="entry name" value="L-asparaginase_N_sf"/>
</dbReference>
<proteinExistence type="predicted"/>
<evidence type="ECO:0000259" key="3">
    <source>
        <dbReference type="Pfam" id="PF00710"/>
    </source>
</evidence>
<evidence type="ECO:0000259" key="4">
    <source>
        <dbReference type="Pfam" id="PF17763"/>
    </source>
</evidence>
<dbReference type="InterPro" id="IPR040919">
    <property type="entry name" value="Asparaginase_C"/>
</dbReference>
<sequence>MAKPKKRILFLYNGGTIGMIPEKIGDQVLLAPPKDSDVFRAACESTIEELKQNADVTFEFVTARDSTNMTPNDWEKLIFRVKKAQDEEGYDGVAIAHGTDTLAYTATALALALHGTEPGKSGLRIPVCITGAQNPIYAPGGDGKFNLENLFRTLNSAIDLEVADVLVNFWDKILLGCRSLKLSERRFDAFQSPSYPEVGYIDSNGIHLKTTGVRLRGKADSKINLAPKFGRGVISFELSPGIDPNVVLGFITNGGVSAMILKSLGEGNVCSEGQYNLLPVIKQATEEYLVPIFITTKFAGGSAVATHYETGAAAIKAGGIPCYDHTDVAVDVKVRWLLGNGIAARIDDFRTAMKTSYAGEVTPPGAVR</sequence>
<protein>
    <recommendedName>
        <fullName evidence="7">L-asparaginase N-terminal domain-containing protein</fullName>
    </recommendedName>
</protein>
<dbReference type="GO" id="GO:0004067">
    <property type="term" value="F:asparaginase activity"/>
    <property type="evidence" value="ECO:0007669"/>
    <property type="project" value="UniProtKB-UniRule"/>
</dbReference>
<reference evidence="5 6" key="1">
    <citation type="journal article" date="2016" name="Nat. Commun.">
        <title>Thousands of microbial genomes shed light on interconnected biogeochemical processes in an aquifer system.</title>
        <authorList>
            <person name="Anantharaman K."/>
            <person name="Brown C.T."/>
            <person name="Hug L.A."/>
            <person name="Sharon I."/>
            <person name="Castelle C.J."/>
            <person name="Probst A.J."/>
            <person name="Thomas B.C."/>
            <person name="Singh A."/>
            <person name="Wilkins M.J."/>
            <person name="Karaoz U."/>
            <person name="Brodie E.L."/>
            <person name="Williams K.H."/>
            <person name="Hubbard S.S."/>
            <person name="Banfield J.F."/>
        </authorList>
    </citation>
    <scope>NUCLEOTIDE SEQUENCE [LARGE SCALE GENOMIC DNA]</scope>
</reference>
<organism evidence="5 6">
    <name type="scientific">Candidatus Uhrbacteria bacterium RIFCSPHIGHO2_12_FULL_57_11</name>
    <dbReference type="NCBI Taxonomy" id="1802398"/>
    <lineage>
        <taxon>Bacteria</taxon>
        <taxon>Candidatus Uhriibacteriota</taxon>
    </lineage>
</organism>
<dbReference type="AlphaFoldDB" id="A0A1F7UJQ7"/>
<evidence type="ECO:0000256" key="2">
    <source>
        <dbReference type="PIRSR" id="PIRSR001220-2"/>
    </source>
</evidence>
<dbReference type="Pfam" id="PF00710">
    <property type="entry name" value="Asparaginase"/>
    <property type="match status" value="1"/>
</dbReference>
<evidence type="ECO:0000256" key="1">
    <source>
        <dbReference type="PIRSR" id="PIRSR001220-1"/>
    </source>
</evidence>